<proteinExistence type="inferred from homology"/>
<evidence type="ECO:0000256" key="4">
    <source>
        <dbReference type="ARBA" id="ARBA00022475"/>
    </source>
</evidence>
<organism evidence="9 10">
    <name type="scientific">Cupriavidus pauculus</name>
    <dbReference type="NCBI Taxonomy" id="82633"/>
    <lineage>
        <taxon>Bacteria</taxon>
        <taxon>Pseudomonadati</taxon>
        <taxon>Pseudomonadota</taxon>
        <taxon>Betaproteobacteria</taxon>
        <taxon>Burkholderiales</taxon>
        <taxon>Burkholderiaceae</taxon>
        <taxon>Cupriavidus</taxon>
    </lineage>
</organism>
<keyword evidence="4 8" id="KW-1003">Cell membrane</keyword>
<dbReference type="PANTHER" id="PTHR30269">
    <property type="entry name" value="TRANSMEMBRANE PROTEIN YFCA"/>
    <property type="match status" value="1"/>
</dbReference>
<evidence type="ECO:0000256" key="7">
    <source>
        <dbReference type="ARBA" id="ARBA00023136"/>
    </source>
</evidence>
<dbReference type="RefSeq" id="WP_150375199.1">
    <property type="nucleotide sequence ID" value="NZ_CP044067.1"/>
</dbReference>
<dbReference type="Pfam" id="PF01925">
    <property type="entry name" value="TauE"/>
    <property type="match status" value="1"/>
</dbReference>
<dbReference type="Proteomes" id="UP000322822">
    <property type="component" value="Chromosome 2"/>
</dbReference>
<evidence type="ECO:0000256" key="6">
    <source>
        <dbReference type="ARBA" id="ARBA00022989"/>
    </source>
</evidence>
<evidence type="ECO:0000256" key="5">
    <source>
        <dbReference type="ARBA" id="ARBA00022692"/>
    </source>
</evidence>
<reference evidence="9 10" key="1">
    <citation type="submission" date="2019-09" db="EMBL/GenBank/DDBJ databases">
        <title>FDA dAtabase for Regulatory Grade micrObial Sequences (FDA-ARGOS): Supporting development and validation of Infectious Disease Dx tests.</title>
        <authorList>
            <person name="Sciortino C."/>
            <person name="Tallon L."/>
            <person name="Sadzewicz L."/>
            <person name="Vavikolanu K."/>
            <person name="Mehta A."/>
            <person name="Aluvathingal J."/>
            <person name="Nadendla S."/>
            <person name="Nandy P."/>
            <person name="Geyer C."/>
            <person name="Yan Y."/>
            <person name="Sichtig H."/>
        </authorList>
    </citation>
    <scope>NUCLEOTIDE SEQUENCE [LARGE SCALE GENOMIC DNA]</scope>
    <source>
        <strain evidence="9 10">FDAARGOS_664</strain>
    </source>
</reference>
<keyword evidence="6 8" id="KW-1133">Transmembrane helix</keyword>
<dbReference type="PANTHER" id="PTHR30269:SF32">
    <property type="entry name" value="MEMBRANE TRANSPORTER PROTEIN-RELATED"/>
    <property type="match status" value="1"/>
</dbReference>
<feature type="transmembrane region" description="Helical" evidence="8">
    <location>
        <begin position="6"/>
        <end position="37"/>
    </location>
</feature>
<gene>
    <name evidence="9" type="ORF">FOB72_24175</name>
</gene>
<dbReference type="EMBL" id="CP044067">
    <property type="protein sequence ID" value="QET05140.1"/>
    <property type="molecule type" value="Genomic_DNA"/>
</dbReference>
<accession>A0A5P2HDK3</accession>
<feature type="transmembrane region" description="Helical" evidence="8">
    <location>
        <begin position="165"/>
        <end position="185"/>
    </location>
</feature>
<feature type="transmembrane region" description="Helical" evidence="8">
    <location>
        <begin position="73"/>
        <end position="91"/>
    </location>
</feature>
<evidence type="ECO:0000313" key="10">
    <source>
        <dbReference type="Proteomes" id="UP000322822"/>
    </source>
</evidence>
<keyword evidence="3" id="KW-0813">Transport</keyword>
<evidence type="ECO:0000313" key="9">
    <source>
        <dbReference type="EMBL" id="QET05140.1"/>
    </source>
</evidence>
<feature type="transmembrane region" description="Helical" evidence="8">
    <location>
        <begin position="98"/>
        <end position="117"/>
    </location>
</feature>
<dbReference type="OrthoDB" id="9800873at2"/>
<feature type="transmembrane region" description="Helical" evidence="8">
    <location>
        <begin position="44"/>
        <end position="61"/>
    </location>
</feature>
<dbReference type="AlphaFoldDB" id="A0A5P2HDK3"/>
<evidence type="ECO:0000256" key="8">
    <source>
        <dbReference type="RuleBase" id="RU363041"/>
    </source>
</evidence>
<feature type="transmembrane region" description="Helical" evidence="8">
    <location>
        <begin position="197"/>
        <end position="217"/>
    </location>
</feature>
<dbReference type="InterPro" id="IPR002781">
    <property type="entry name" value="TM_pro_TauE-like"/>
</dbReference>
<dbReference type="GO" id="GO:0005886">
    <property type="term" value="C:plasma membrane"/>
    <property type="evidence" value="ECO:0007669"/>
    <property type="project" value="UniProtKB-SubCell"/>
</dbReference>
<name>A0A5P2HDK3_9BURK</name>
<evidence type="ECO:0000256" key="3">
    <source>
        <dbReference type="ARBA" id="ARBA00022448"/>
    </source>
</evidence>
<protein>
    <recommendedName>
        <fullName evidence="8">Probable membrane transporter protein</fullName>
    </recommendedName>
</protein>
<keyword evidence="7 8" id="KW-0472">Membrane</keyword>
<evidence type="ECO:0000256" key="1">
    <source>
        <dbReference type="ARBA" id="ARBA00004651"/>
    </source>
</evidence>
<comment type="subcellular location">
    <subcellularLocation>
        <location evidence="1 8">Cell membrane</location>
        <topology evidence="1 8">Multi-pass membrane protein</topology>
    </subcellularLocation>
</comment>
<sequence>MSIELYVFIAFTFLLAGFVKGVVGLGLPTVAVGLLGLTMPPAQAAALLVAPSMVTNIVQLFSGPRFGQLVRRLWPMLVMICAGTIACAALVPAKMMANATPALGVALVIYALMGLAAVKLNVPPRAERWLAPIVGFVTGAITAVTGVFVIPAVPYLQGLGLDKESLIQALGLSFSISTIALAIGLAMNGELLHTPVLWTSALALVPALGGMFIGQWLRHRISAERFRKLFFSGLLILGAELALRGVF</sequence>
<comment type="similarity">
    <text evidence="2 8">Belongs to the 4-toluene sulfonate uptake permease (TSUP) (TC 2.A.102) family.</text>
</comment>
<evidence type="ECO:0000256" key="2">
    <source>
        <dbReference type="ARBA" id="ARBA00009142"/>
    </source>
</evidence>
<keyword evidence="5 8" id="KW-0812">Transmembrane</keyword>
<feature type="transmembrane region" description="Helical" evidence="8">
    <location>
        <begin position="129"/>
        <end position="153"/>
    </location>
</feature>
<dbReference type="InterPro" id="IPR052017">
    <property type="entry name" value="TSUP"/>
</dbReference>